<dbReference type="OrthoDB" id="626010at2"/>
<organism evidence="1 2">
    <name type="scientific">Algoriphagus aquimarinus</name>
    <dbReference type="NCBI Taxonomy" id="237018"/>
    <lineage>
        <taxon>Bacteria</taxon>
        <taxon>Pseudomonadati</taxon>
        <taxon>Bacteroidota</taxon>
        <taxon>Cytophagia</taxon>
        <taxon>Cytophagales</taxon>
        <taxon>Cyclobacteriaceae</taxon>
        <taxon>Algoriphagus</taxon>
    </lineage>
</organism>
<dbReference type="InterPro" id="IPR011659">
    <property type="entry name" value="WD40"/>
</dbReference>
<proteinExistence type="predicted"/>
<keyword evidence="2" id="KW-1185">Reference proteome</keyword>
<name>A0A1I1A2I5_9BACT</name>
<dbReference type="STRING" id="237018.SAMN04489723_107127"/>
<dbReference type="EMBL" id="FOKK01000007">
    <property type="protein sequence ID" value="SFB32077.1"/>
    <property type="molecule type" value="Genomic_DNA"/>
</dbReference>
<sequence length="488" mass="53468">MIKKLKDWELGSRAFGYVLLSGLCFSMIHCNPRNSNVNNIKESLDTIKTVEIQLTSDPSGHFLNQRQAFSPDDKLLVFDNRNDDSKIGENASIQVVDVETQEVKTIYQLENQTVFGPGTGAVSFHPSRNEVVFIHGLMNASQEKPYGFTARVAMQVSLDESNKSEAMEARDVQVPFTKGALRGGSHAYSYSSDGRFVSFTYNDQVLERESLVNPTIKDLRTVGAFILGERVAITRRVDEENFDGTSFAVLLAEVTADPKPGSDQINKAYEECWVGNAGYTKLDGTQQNQALAFLGDVMSETGEKVTEVFIADISSSISELISSVDGGSLTSLPAIPAGVNQRRLTFTADRKYPGVQGPRQWLRSSPDGNSIYFYQKDEAGIVQIYTVSPNGGEIKAITKNTFSPDTSFSLSSDGKYLAYGAKEAIYITGISDGITQQVLASPDNASTNLSNINWSNTGHTLAYNRKVDLAGKSYFQIFTINLSSVVDK</sequence>
<dbReference type="Gene3D" id="2.120.10.30">
    <property type="entry name" value="TolB, C-terminal domain"/>
    <property type="match status" value="1"/>
</dbReference>
<dbReference type="Pfam" id="PF07676">
    <property type="entry name" value="PD40"/>
    <property type="match status" value="1"/>
</dbReference>
<dbReference type="Pfam" id="PF12566">
    <property type="entry name" value="DUF3748"/>
    <property type="match status" value="1"/>
</dbReference>
<evidence type="ECO:0000313" key="1">
    <source>
        <dbReference type="EMBL" id="SFB32077.1"/>
    </source>
</evidence>
<dbReference type="AlphaFoldDB" id="A0A1I1A2I5"/>
<evidence type="ECO:0000313" key="2">
    <source>
        <dbReference type="Proteomes" id="UP000198790"/>
    </source>
</evidence>
<dbReference type="Proteomes" id="UP000198790">
    <property type="component" value="Unassembled WGS sequence"/>
</dbReference>
<reference evidence="1 2" key="1">
    <citation type="submission" date="2016-10" db="EMBL/GenBank/DDBJ databases">
        <authorList>
            <person name="de Groot N.N."/>
        </authorList>
    </citation>
    <scope>NUCLEOTIDE SEQUENCE [LARGE SCALE GENOMIC DNA]</scope>
    <source>
        <strain evidence="1 2">DSM 23399</strain>
    </source>
</reference>
<accession>A0A1I1A2I5</accession>
<protein>
    <submittedName>
        <fullName evidence="1">WD40-like Beta Propeller Repeat</fullName>
    </submittedName>
</protein>
<dbReference type="InterPro" id="IPR011042">
    <property type="entry name" value="6-blade_b-propeller_TolB-like"/>
</dbReference>
<gene>
    <name evidence="1" type="ORF">SAMN04489723_107127</name>
</gene>
<dbReference type="SUPFAM" id="SSF82171">
    <property type="entry name" value="DPP6 N-terminal domain-like"/>
    <property type="match status" value="1"/>
</dbReference>
<dbReference type="InterPro" id="IPR022223">
    <property type="entry name" value="DUF3748"/>
</dbReference>